<dbReference type="SUPFAM" id="SSF54427">
    <property type="entry name" value="NTF2-like"/>
    <property type="match status" value="1"/>
</dbReference>
<feature type="domain" description="SnoaL-like" evidence="1">
    <location>
        <begin position="6"/>
        <end position="97"/>
    </location>
</feature>
<dbReference type="InterPro" id="IPR032710">
    <property type="entry name" value="NTF2-like_dom_sf"/>
</dbReference>
<protein>
    <submittedName>
        <fullName evidence="2">Nuclear transport factor 2 family protein</fullName>
    </submittedName>
</protein>
<name>A0ABM6SWC0_9ACTN</name>
<keyword evidence="3" id="KW-1185">Reference proteome</keyword>
<dbReference type="Gene3D" id="3.10.450.50">
    <property type="match status" value="1"/>
</dbReference>
<accession>A0ABM6SWC0</accession>
<gene>
    <name evidence="2" type="ORF">C4B68_27360</name>
</gene>
<proteinExistence type="predicted"/>
<dbReference type="Pfam" id="PF12680">
    <property type="entry name" value="SnoaL_2"/>
    <property type="match status" value="1"/>
</dbReference>
<evidence type="ECO:0000313" key="3">
    <source>
        <dbReference type="Proteomes" id="UP000238413"/>
    </source>
</evidence>
<dbReference type="RefSeq" id="WP_099499166.1">
    <property type="nucleotide sequence ID" value="NZ_CP026652.1"/>
</dbReference>
<reference evidence="2 3" key="1">
    <citation type="submission" date="2018-02" db="EMBL/GenBank/DDBJ databases">
        <title>Complete genome sequence of Streptomyces dengpaensis, the producer of angucyclines.</title>
        <authorList>
            <person name="Yumei L."/>
        </authorList>
    </citation>
    <scope>NUCLEOTIDE SEQUENCE [LARGE SCALE GENOMIC DNA]</scope>
    <source>
        <strain evidence="2 3">XZHG99</strain>
    </source>
</reference>
<evidence type="ECO:0000313" key="2">
    <source>
        <dbReference type="EMBL" id="AVH58867.1"/>
    </source>
</evidence>
<dbReference type="Proteomes" id="UP000238413">
    <property type="component" value="Chromosome"/>
</dbReference>
<evidence type="ECO:0000259" key="1">
    <source>
        <dbReference type="Pfam" id="PF12680"/>
    </source>
</evidence>
<dbReference type="InterPro" id="IPR037401">
    <property type="entry name" value="SnoaL-like"/>
</dbReference>
<organism evidence="2 3">
    <name type="scientific">Streptomyces dengpaensis</name>
    <dbReference type="NCBI Taxonomy" id="2049881"/>
    <lineage>
        <taxon>Bacteria</taxon>
        <taxon>Bacillati</taxon>
        <taxon>Actinomycetota</taxon>
        <taxon>Actinomycetes</taxon>
        <taxon>Kitasatosporales</taxon>
        <taxon>Streptomycetaceae</taxon>
        <taxon>Streptomyces</taxon>
    </lineage>
</organism>
<dbReference type="EMBL" id="CP026652">
    <property type="protein sequence ID" value="AVH58867.1"/>
    <property type="molecule type" value="Genomic_DNA"/>
</dbReference>
<sequence>MDPVAKAFIDAWNDRDADALTEVFTEDGVLIDADRRFEGHEEIRSGLAEPEVTGYSVEVLEIGERRADGQRLLVEVKPNGGEGFRATFDFTIEDGRVPKADFQFA</sequence>